<comment type="caution">
    <text evidence="2">The sequence shown here is derived from an EMBL/GenBank/DDBJ whole genome shotgun (WGS) entry which is preliminary data.</text>
</comment>
<evidence type="ECO:0000313" key="2">
    <source>
        <dbReference type="EMBL" id="MFD2522540.1"/>
    </source>
</evidence>
<dbReference type="Gene3D" id="1.10.1740.10">
    <property type="match status" value="1"/>
</dbReference>
<sequence>MPQNSPKEKLNIEEEALLSLLKNKDKRGFDILYSHYAGALYGLISKTASSETLANDLLGLVFAKIFHDIDSYDASKTSLFAWLYRITQKILTVHQASALKNESHLKVIRGDFKIAN</sequence>
<dbReference type="InterPro" id="IPR007627">
    <property type="entry name" value="RNA_pol_sigma70_r2"/>
</dbReference>
<reference evidence="3" key="1">
    <citation type="journal article" date="2019" name="Int. J. Syst. Evol. Microbiol.">
        <title>The Global Catalogue of Microorganisms (GCM) 10K type strain sequencing project: providing services to taxonomists for standard genome sequencing and annotation.</title>
        <authorList>
            <consortium name="The Broad Institute Genomics Platform"/>
            <consortium name="The Broad Institute Genome Sequencing Center for Infectious Disease"/>
            <person name="Wu L."/>
            <person name="Ma J."/>
        </authorList>
    </citation>
    <scope>NUCLEOTIDE SEQUENCE [LARGE SCALE GENOMIC DNA]</scope>
    <source>
        <strain evidence="3">KCTC 52344</strain>
    </source>
</reference>
<dbReference type="SUPFAM" id="SSF88946">
    <property type="entry name" value="Sigma2 domain of RNA polymerase sigma factors"/>
    <property type="match status" value="1"/>
</dbReference>
<organism evidence="2 3">
    <name type="scientific">Emticicia soli</name>
    <dbReference type="NCBI Taxonomy" id="2027878"/>
    <lineage>
        <taxon>Bacteria</taxon>
        <taxon>Pseudomonadati</taxon>
        <taxon>Bacteroidota</taxon>
        <taxon>Cytophagia</taxon>
        <taxon>Cytophagales</taxon>
        <taxon>Leadbetterellaceae</taxon>
        <taxon>Emticicia</taxon>
    </lineage>
</organism>
<dbReference type="EMBL" id="JBHULC010000021">
    <property type="protein sequence ID" value="MFD2522540.1"/>
    <property type="molecule type" value="Genomic_DNA"/>
</dbReference>
<evidence type="ECO:0000259" key="1">
    <source>
        <dbReference type="Pfam" id="PF04542"/>
    </source>
</evidence>
<dbReference type="InterPro" id="IPR013325">
    <property type="entry name" value="RNA_pol_sigma_r2"/>
</dbReference>
<dbReference type="Pfam" id="PF04542">
    <property type="entry name" value="Sigma70_r2"/>
    <property type="match status" value="1"/>
</dbReference>
<feature type="domain" description="RNA polymerase sigma-70 region 2" evidence="1">
    <location>
        <begin position="32"/>
        <end position="87"/>
    </location>
</feature>
<evidence type="ECO:0000313" key="3">
    <source>
        <dbReference type="Proteomes" id="UP001597510"/>
    </source>
</evidence>
<name>A0ABW5JAE7_9BACT</name>
<protein>
    <submittedName>
        <fullName evidence="2">RNA polymerase sigma factor</fullName>
    </submittedName>
</protein>
<accession>A0ABW5JAE7</accession>
<dbReference type="RefSeq" id="WP_340237498.1">
    <property type="nucleotide sequence ID" value="NZ_JBBEWC010000008.1"/>
</dbReference>
<proteinExistence type="predicted"/>
<keyword evidence="3" id="KW-1185">Reference proteome</keyword>
<dbReference type="Proteomes" id="UP001597510">
    <property type="component" value="Unassembled WGS sequence"/>
</dbReference>
<gene>
    <name evidence="2" type="ORF">ACFSR2_16700</name>
</gene>